<dbReference type="EMBL" id="JAIGNO010000002">
    <property type="protein sequence ID" value="MBX7481706.1"/>
    <property type="molecule type" value="Genomic_DNA"/>
</dbReference>
<sequence length="259" mass="28685">MEASQPAGDMSNPPVDELVLIQNLTPGIHQNSDFAAGRFEERSARGALFLVPANTATNIEVFNRHRIRVLAIDRTTIGHAFRERSKAVEDFGPLHRGSFRDDGLSALFDAVWHVAQSEMPEAPMQAQSALLLALDRRASLAGKQRPSPKGGLAPWQLRRIEEALREAEAGTFSLAQLADIVGLSPFHFCRAFKEATGLPPHAYQRTLQLEHARHALEEDSRSVTEIAMALGYGSSQAFARAFRRETGMSPSQYRLSRMR</sequence>
<dbReference type="InterPro" id="IPR018062">
    <property type="entry name" value="HTH_AraC-typ_CS"/>
</dbReference>
<feature type="domain" description="HTH araC/xylS-type" evidence="4">
    <location>
        <begin position="158"/>
        <end position="256"/>
    </location>
</feature>
<dbReference type="InterPro" id="IPR018060">
    <property type="entry name" value="HTH_AraC"/>
</dbReference>
<dbReference type="PROSITE" id="PS01124">
    <property type="entry name" value="HTH_ARAC_FAMILY_2"/>
    <property type="match status" value="1"/>
</dbReference>
<dbReference type="InterPro" id="IPR009057">
    <property type="entry name" value="Homeodomain-like_sf"/>
</dbReference>
<dbReference type="PRINTS" id="PR00032">
    <property type="entry name" value="HTHARAC"/>
</dbReference>
<keyword evidence="1" id="KW-0805">Transcription regulation</keyword>
<dbReference type="InterPro" id="IPR020449">
    <property type="entry name" value="Tscrpt_reg_AraC-type_HTH"/>
</dbReference>
<keyword evidence="6" id="KW-1185">Reference proteome</keyword>
<dbReference type="SMART" id="SM00342">
    <property type="entry name" value="HTH_ARAC"/>
    <property type="match status" value="1"/>
</dbReference>
<evidence type="ECO:0000313" key="6">
    <source>
        <dbReference type="Proteomes" id="UP000755104"/>
    </source>
</evidence>
<gene>
    <name evidence="5" type="ORF">K3174_04130</name>
</gene>
<dbReference type="Proteomes" id="UP000755104">
    <property type="component" value="Unassembled WGS sequence"/>
</dbReference>
<evidence type="ECO:0000256" key="2">
    <source>
        <dbReference type="ARBA" id="ARBA00023125"/>
    </source>
</evidence>
<dbReference type="InterPro" id="IPR050204">
    <property type="entry name" value="AraC_XylS_family_regulators"/>
</dbReference>
<evidence type="ECO:0000256" key="1">
    <source>
        <dbReference type="ARBA" id="ARBA00023015"/>
    </source>
</evidence>
<protein>
    <submittedName>
        <fullName evidence="5">AraC family transcriptional regulator</fullName>
    </submittedName>
</protein>
<keyword evidence="3" id="KW-0804">Transcription</keyword>
<dbReference type="PANTHER" id="PTHR46796">
    <property type="entry name" value="HTH-TYPE TRANSCRIPTIONAL ACTIVATOR RHAS-RELATED"/>
    <property type="match status" value="1"/>
</dbReference>
<proteinExistence type="predicted"/>
<dbReference type="Gene3D" id="1.10.10.60">
    <property type="entry name" value="Homeodomain-like"/>
    <property type="match status" value="2"/>
</dbReference>
<dbReference type="PROSITE" id="PS00041">
    <property type="entry name" value="HTH_ARAC_FAMILY_1"/>
    <property type="match status" value="1"/>
</dbReference>
<evidence type="ECO:0000313" key="5">
    <source>
        <dbReference type="EMBL" id="MBX7481706.1"/>
    </source>
</evidence>
<evidence type="ECO:0000259" key="4">
    <source>
        <dbReference type="PROSITE" id="PS01124"/>
    </source>
</evidence>
<reference evidence="5 6" key="1">
    <citation type="submission" date="2021-08" db="EMBL/GenBank/DDBJ databases">
        <title>Comparative Genomics Analysis of the Genus Qipengyuania Reveals Extensive Genetic Diversity and Metabolic Versatility, Including the Description of Fifteen Novel Species.</title>
        <authorList>
            <person name="Liu Y."/>
        </authorList>
    </citation>
    <scope>NUCLEOTIDE SEQUENCE [LARGE SCALE GENOMIC DNA]</scope>
    <source>
        <strain evidence="5 6">6D47A</strain>
    </source>
</reference>
<organism evidence="5 6">
    <name type="scientific">Qipengyuania qiaonensis</name>
    <dbReference type="NCBI Taxonomy" id="2867240"/>
    <lineage>
        <taxon>Bacteria</taxon>
        <taxon>Pseudomonadati</taxon>
        <taxon>Pseudomonadota</taxon>
        <taxon>Alphaproteobacteria</taxon>
        <taxon>Sphingomonadales</taxon>
        <taxon>Erythrobacteraceae</taxon>
        <taxon>Qipengyuania</taxon>
    </lineage>
</organism>
<keyword evidence="2" id="KW-0238">DNA-binding</keyword>
<dbReference type="RefSeq" id="WP_221555874.1">
    <property type="nucleotide sequence ID" value="NZ_JAIGNO010000002.1"/>
</dbReference>
<accession>A0ABS7J305</accession>
<comment type="caution">
    <text evidence="5">The sequence shown here is derived from an EMBL/GenBank/DDBJ whole genome shotgun (WGS) entry which is preliminary data.</text>
</comment>
<dbReference type="Pfam" id="PF12833">
    <property type="entry name" value="HTH_18"/>
    <property type="match status" value="1"/>
</dbReference>
<dbReference type="SUPFAM" id="SSF46689">
    <property type="entry name" value="Homeodomain-like"/>
    <property type="match status" value="2"/>
</dbReference>
<name>A0ABS7J305_9SPHN</name>
<evidence type="ECO:0000256" key="3">
    <source>
        <dbReference type="ARBA" id="ARBA00023163"/>
    </source>
</evidence>